<dbReference type="Proteomes" id="UP001174909">
    <property type="component" value="Unassembled WGS sequence"/>
</dbReference>
<dbReference type="InterPro" id="IPR051557">
    <property type="entry name" value="NipSnap_domain"/>
</dbReference>
<dbReference type="InterPro" id="IPR011008">
    <property type="entry name" value="Dimeric_a/b-barrel"/>
</dbReference>
<evidence type="ECO:0000259" key="2">
    <source>
        <dbReference type="Pfam" id="PF07978"/>
    </source>
</evidence>
<evidence type="ECO:0000313" key="4">
    <source>
        <dbReference type="Proteomes" id="UP001174909"/>
    </source>
</evidence>
<dbReference type="EMBL" id="CASHTH010004497">
    <property type="protein sequence ID" value="CAI8058213.1"/>
    <property type="molecule type" value="Genomic_DNA"/>
</dbReference>
<feature type="domain" description="NIPSNAP" evidence="2">
    <location>
        <begin position="3"/>
        <end position="101"/>
    </location>
</feature>
<name>A0AA35U128_GEOBA</name>
<reference evidence="3" key="1">
    <citation type="submission" date="2023-03" db="EMBL/GenBank/DDBJ databases">
        <authorList>
            <person name="Steffen K."/>
            <person name="Cardenas P."/>
        </authorList>
    </citation>
    <scope>NUCLEOTIDE SEQUENCE</scope>
</reference>
<dbReference type="InterPro" id="IPR012577">
    <property type="entry name" value="NIPSNAP"/>
</dbReference>
<dbReference type="AlphaFoldDB" id="A0AA35U128"/>
<dbReference type="GO" id="GO:0005739">
    <property type="term" value="C:mitochondrion"/>
    <property type="evidence" value="ECO:0007669"/>
    <property type="project" value="TreeGrafter"/>
</dbReference>
<keyword evidence="4" id="KW-1185">Reference proteome</keyword>
<comment type="caution">
    <text evidence="3">The sequence shown here is derived from an EMBL/GenBank/DDBJ whole genome shotgun (WGS) entry which is preliminary data.</text>
</comment>
<dbReference type="PANTHER" id="PTHR21017">
    <property type="entry name" value="NIPSNAP-RELATED"/>
    <property type="match status" value="1"/>
</dbReference>
<evidence type="ECO:0000256" key="1">
    <source>
        <dbReference type="ARBA" id="ARBA00005291"/>
    </source>
</evidence>
<dbReference type="Pfam" id="PF07978">
    <property type="entry name" value="NIPSNAP"/>
    <property type="match status" value="1"/>
</dbReference>
<accession>A0AA35U128</accession>
<evidence type="ECO:0000313" key="3">
    <source>
        <dbReference type="EMBL" id="CAI8058213.1"/>
    </source>
</evidence>
<organism evidence="3 4">
    <name type="scientific">Geodia barretti</name>
    <name type="common">Barrett's horny sponge</name>
    <dbReference type="NCBI Taxonomy" id="519541"/>
    <lineage>
        <taxon>Eukaryota</taxon>
        <taxon>Metazoa</taxon>
        <taxon>Porifera</taxon>
        <taxon>Demospongiae</taxon>
        <taxon>Heteroscleromorpha</taxon>
        <taxon>Tetractinellida</taxon>
        <taxon>Astrophorina</taxon>
        <taxon>Geodiidae</taxon>
        <taxon>Geodia</taxon>
    </lineage>
</organism>
<dbReference type="SUPFAM" id="SSF54909">
    <property type="entry name" value="Dimeric alpha+beta barrel"/>
    <property type="match status" value="1"/>
</dbReference>
<protein>
    <recommendedName>
        <fullName evidence="2">NIPSNAP domain-containing protein</fullName>
    </recommendedName>
</protein>
<sequence length="106" mass="12592">MIYDMRIYDLQPGSVPQYMKAVEEVAIKIRDDYGVKLAGWYYTDIGPLNRIVHIWAYEDYTHFEKAREQVRSDPRWNNEYMPRVRGLAVKQQDMIMKGADFFPGPQ</sequence>
<dbReference type="PANTHER" id="PTHR21017:SF17">
    <property type="entry name" value="PROTEIN NIPSNAP"/>
    <property type="match status" value="1"/>
</dbReference>
<dbReference type="Gene3D" id="3.30.70.100">
    <property type="match status" value="1"/>
</dbReference>
<comment type="similarity">
    <text evidence="1">Belongs to the NipSnap family.</text>
</comment>
<dbReference type="GO" id="GO:0000423">
    <property type="term" value="P:mitophagy"/>
    <property type="evidence" value="ECO:0007669"/>
    <property type="project" value="UniProtKB-ARBA"/>
</dbReference>
<proteinExistence type="inferred from homology"/>
<gene>
    <name evidence="3" type="ORF">GBAR_LOCUS31655</name>
</gene>